<evidence type="ECO:0000256" key="3">
    <source>
        <dbReference type="ARBA" id="ARBA00007110"/>
    </source>
</evidence>
<comment type="similarity">
    <text evidence="3">Belongs to the CobT family.</text>
</comment>
<evidence type="ECO:0000313" key="11">
    <source>
        <dbReference type="EMBL" id="MSS35213.1"/>
    </source>
</evidence>
<keyword evidence="8 11" id="KW-0808">Transferase</keyword>
<dbReference type="PANTHER" id="PTHR43463">
    <property type="entry name" value="NICOTINATE-NUCLEOTIDE--DIMETHYLBENZIMIDAZOLE PHOSPHORIBOSYLTRANSFERASE"/>
    <property type="match status" value="1"/>
</dbReference>
<accession>A0A7X2TBL4</accession>
<dbReference type="SUPFAM" id="SSF52733">
    <property type="entry name" value="Nicotinate mononucleotide:5,6-dimethylbenzimidazole phosphoribosyltransferase (CobT)"/>
    <property type="match status" value="1"/>
</dbReference>
<comment type="caution">
    <text evidence="11">The sequence shown here is derived from an EMBL/GenBank/DDBJ whole genome shotgun (WGS) entry which is preliminary data.</text>
</comment>
<evidence type="ECO:0000256" key="8">
    <source>
        <dbReference type="ARBA" id="ARBA00022679"/>
    </source>
</evidence>
<dbReference type="Gene3D" id="1.10.1610.10">
    <property type="match status" value="1"/>
</dbReference>
<dbReference type="RefSeq" id="WP_154470623.1">
    <property type="nucleotide sequence ID" value="NZ_DBEWUL010000106.1"/>
</dbReference>
<organism evidence="11 12">
    <name type="scientific">Clostridium porci</name>
    <dbReference type="NCBI Taxonomy" id="2605778"/>
    <lineage>
        <taxon>Bacteria</taxon>
        <taxon>Bacillati</taxon>
        <taxon>Bacillota</taxon>
        <taxon>Clostridia</taxon>
        <taxon>Eubacteriales</taxon>
        <taxon>Clostridiaceae</taxon>
        <taxon>Clostridium</taxon>
    </lineage>
</organism>
<evidence type="ECO:0000256" key="7">
    <source>
        <dbReference type="ARBA" id="ARBA00022676"/>
    </source>
</evidence>
<dbReference type="Pfam" id="PF02277">
    <property type="entry name" value="DBI_PRT"/>
    <property type="match status" value="1"/>
</dbReference>
<dbReference type="Proteomes" id="UP000429958">
    <property type="component" value="Unassembled WGS sequence"/>
</dbReference>
<dbReference type="NCBIfam" id="NF000996">
    <property type="entry name" value="PRK00105.1"/>
    <property type="match status" value="1"/>
</dbReference>
<comment type="pathway">
    <text evidence="2">Nucleoside biosynthesis; alpha-ribazole biosynthesis; alpha-ribazole from 5,6-dimethylbenzimidazole: step 1/2.</text>
</comment>
<dbReference type="EMBL" id="VUMD01000001">
    <property type="protein sequence ID" value="MSS35213.1"/>
    <property type="molecule type" value="Genomic_DNA"/>
</dbReference>
<evidence type="ECO:0000256" key="9">
    <source>
        <dbReference type="ARBA" id="ARBA00047340"/>
    </source>
</evidence>
<dbReference type="PANTHER" id="PTHR43463:SF1">
    <property type="entry name" value="NICOTINATE-NUCLEOTIDE--DIMETHYLBENZIMIDAZOLE PHOSPHORIBOSYLTRANSFERASE"/>
    <property type="match status" value="1"/>
</dbReference>
<evidence type="ECO:0000256" key="10">
    <source>
        <dbReference type="NCBIfam" id="TIGR03160"/>
    </source>
</evidence>
<dbReference type="InterPro" id="IPR017846">
    <property type="entry name" value="Nict_dMeBzImd_PRibTrfase_bact"/>
</dbReference>
<keyword evidence="12" id="KW-1185">Reference proteome</keyword>
<evidence type="ECO:0000313" key="12">
    <source>
        <dbReference type="Proteomes" id="UP000429958"/>
    </source>
</evidence>
<keyword evidence="7 11" id="KW-0328">Glycosyltransferase</keyword>
<dbReference type="Gene3D" id="3.40.50.10210">
    <property type="match status" value="1"/>
</dbReference>
<dbReference type="CDD" id="cd02439">
    <property type="entry name" value="DMB-PRT_CobT"/>
    <property type="match status" value="1"/>
</dbReference>
<dbReference type="InterPro" id="IPR003200">
    <property type="entry name" value="Nict_dMeBzImd_PRibTrfase"/>
</dbReference>
<evidence type="ECO:0000256" key="6">
    <source>
        <dbReference type="ARBA" id="ARBA00022573"/>
    </source>
</evidence>
<dbReference type="NCBIfam" id="TIGR03160">
    <property type="entry name" value="cobT_DBIPRT"/>
    <property type="match status" value="1"/>
</dbReference>
<dbReference type="AlphaFoldDB" id="A0A7X2TBL4"/>
<dbReference type="GO" id="GO:0009236">
    <property type="term" value="P:cobalamin biosynthetic process"/>
    <property type="evidence" value="ECO:0007669"/>
    <property type="project" value="UniProtKB-UniRule"/>
</dbReference>
<gene>
    <name evidence="11" type="primary">cobT</name>
    <name evidence="11" type="ORF">FYJ39_01110</name>
</gene>
<sequence>MNIEEAVKAVKEPDGAAAREAARRWDRVAKPLNSLGELERDVIRIAGAQGSSTISIGRKAIVVMCADNGIVEEGVTQTGQAVTAIVAENMAAGRSCVCLMAERAGADVIPVDVGMASCSPVKGVLWRRVASGTRNFRKEAAMSREEAVQAIETGIAIACELKAKGYELAGSGEMGIGNTTTSSAVLSTLLNVEPELVTGRGAGLTSAGYRRKVQVIKEGLALHRPDRRDPVDVLAKVGGLDLAALAGFYIGCGLCRMPVVLDGLITAAGALAAVGICPKVKGYLLASHRSAEPAGGIALDALGLTPVIQAGMCLGEGTGAAACFPLLDMAAAVYGQMSSFEEIQVEQYQHLQ</sequence>
<dbReference type="UniPathway" id="UPA00061">
    <property type="reaction ID" value="UER00516"/>
</dbReference>
<dbReference type="InterPro" id="IPR023195">
    <property type="entry name" value="Nict_dMeBzImd_PRibTrfase_N"/>
</dbReference>
<proteinExistence type="inferred from homology"/>
<dbReference type="InterPro" id="IPR036087">
    <property type="entry name" value="Nict_dMeBzImd_PRibTrfase_sf"/>
</dbReference>
<name>A0A7X2TBL4_9CLOT</name>
<reference evidence="11 12" key="1">
    <citation type="submission" date="2019-08" db="EMBL/GenBank/DDBJ databases">
        <title>In-depth cultivation of the pig gut microbiome towards novel bacterial diversity and tailored functional studies.</title>
        <authorList>
            <person name="Wylensek D."/>
            <person name="Hitch T.C.A."/>
            <person name="Clavel T."/>
        </authorList>
    </citation>
    <scope>NUCLEOTIDE SEQUENCE [LARGE SCALE GENOMIC DNA]</scope>
    <source>
        <strain evidence="11 12">WCA-389-WT-23D1</strain>
    </source>
</reference>
<evidence type="ECO:0000256" key="2">
    <source>
        <dbReference type="ARBA" id="ARBA00005049"/>
    </source>
</evidence>
<comment type="function">
    <text evidence="1">Catalyzes the synthesis of alpha-ribazole-5'-phosphate from nicotinate mononucleotide (NAMN) and 5,6-dimethylbenzimidazole (DMB).</text>
</comment>
<evidence type="ECO:0000256" key="5">
    <source>
        <dbReference type="ARBA" id="ARBA00015486"/>
    </source>
</evidence>
<dbReference type="GO" id="GO:0008939">
    <property type="term" value="F:nicotinate-nucleotide-dimethylbenzimidazole phosphoribosyltransferase activity"/>
    <property type="evidence" value="ECO:0007669"/>
    <property type="project" value="UniProtKB-UniRule"/>
</dbReference>
<evidence type="ECO:0000256" key="1">
    <source>
        <dbReference type="ARBA" id="ARBA00002197"/>
    </source>
</evidence>
<protein>
    <recommendedName>
        <fullName evidence="5 10">Nicotinate-nucleotide--dimethylbenzimidazole phosphoribosyltransferase</fullName>
        <ecNumber evidence="4 10">2.4.2.21</ecNumber>
    </recommendedName>
</protein>
<comment type="catalytic activity">
    <reaction evidence="9">
        <text>5,6-dimethylbenzimidazole + nicotinate beta-D-ribonucleotide = alpha-ribazole 5'-phosphate + nicotinate + H(+)</text>
        <dbReference type="Rhea" id="RHEA:11196"/>
        <dbReference type="ChEBI" id="CHEBI:15378"/>
        <dbReference type="ChEBI" id="CHEBI:15890"/>
        <dbReference type="ChEBI" id="CHEBI:32544"/>
        <dbReference type="ChEBI" id="CHEBI:57502"/>
        <dbReference type="ChEBI" id="CHEBI:57918"/>
        <dbReference type="EC" id="2.4.2.21"/>
    </reaction>
</comment>
<dbReference type="FunFam" id="3.40.50.10210:FF:000001">
    <property type="entry name" value="Nicotinate-nucleotide--dimethylbenzimidazole phosphoribosyltransferase"/>
    <property type="match status" value="1"/>
</dbReference>
<keyword evidence="6" id="KW-0169">Cobalamin biosynthesis</keyword>
<evidence type="ECO:0000256" key="4">
    <source>
        <dbReference type="ARBA" id="ARBA00011991"/>
    </source>
</evidence>
<dbReference type="EC" id="2.4.2.21" evidence="4 10"/>